<sequence length="408" mass="45870">MGKQIKAIEKKVACKKSYLPTKIQFFGAQTLFELKQNLATIGQQLKKTEDNLAQKAIDPSATMDDITALQRSRDDLKMRFDVVKEQHDSLEAEQKAKFSQQQAFQQKNNPEDPKQKVLQAKAELIRSTMNKQPVSNEVYQALGDDGQTGGGKFLPKTVSSDIIVEPFVKNQLRDLSTFTQITNLEIPKLNFALDDDDFIADKETAKELKATGDTVSFGRHKFKVFAGISETVLNGTHTNLVSHVDRALQSGVAAKEKKVAFATTPKSGEEHMSFYYPQNNIKVVNGANMYQAIRKAIADLHEDYRENAKIVMTYQDYSDIIEFLANGNATLYTAQPEQILGKPVTFSDSAVDPVVGDFSYSHYNYDLNVLYDRDKDVKTGIEQFVITAWMDHQIKLKSAFRIAKTETP</sequence>
<dbReference type="Proteomes" id="UP001287282">
    <property type="component" value="Unassembled WGS sequence"/>
</dbReference>
<feature type="domain" description="Phage capsid-like C-terminal" evidence="3">
    <location>
        <begin position="150"/>
        <end position="404"/>
    </location>
</feature>
<organism evidence="5 6">
    <name type="scientific">Alkalihalophilus lindianensis</name>
    <dbReference type="NCBI Taxonomy" id="1630542"/>
    <lineage>
        <taxon>Bacteria</taxon>
        <taxon>Bacillati</taxon>
        <taxon>Bacillota</taxon>
        <taxon>Bacilli</taxon>
        <taxon>Bacillales</taxon>
        <taxon>Bacillaceae</taxon>
        <taxon>Alkalihalophilus</taxon>
    </lineage>
</organism>
<dbReference type="InterPro" id="IPR054612">
    <property type="entry name" value="Phage_capsid-like_C"/>
</dbReference>
<dbReference type="Pfam" id="PF05065">
    <property type="entry name" value="Phage_capsid"/>
    <property type="match status" value="1"/>
</dbReference>
<evidence type="ECO:0000313" key="5">
    <source>
        <dbReference type="EMBL" id="MDV2683873.1"/>
    </source>
</evidence>
<comment type="caution">
    <text evidence="5">The sequence shown here is derived from an EMBL/GenBank/DDBJ whole genome shotgun (WGS) entry which is preliminary data.</text>
</comment>
<name>A0ABU3X7K6_9BACI</name>
<dbReference type="RefSeq" id="WP_317121102.1">
    <property type="nucleotide sequence ID" value="NZ_JAWJBA010000001.1"/>
</dbReference>
<evidence type="ECO:0000256" key="2">
    <source>
        <dbReference type="SAM" id="MobiDB-lite"/>
    </source>
</evidence>
<gene>
    <name evidence="4" type="ORF">RYX56_05385</name>
    <name evidence="5" type="ORF">RYX56_05725</name>
</gene>
<keyword evidence="6" id="KW-1185">Reference proteome</keyword>
<feature type="compositionally biased region" description="Low complexity" evidence="2">
    <location>
        <begin position="97"/>
        <end position="107"/>
    </location>
</feature>
<feature type="region of interest" description="Disordered" evidence="2">
    <location>
        <begin position="91"/>
        <end position="115"/>
    </location>
</feature>
<dbReference type="NCBIfam" id="TIGR01554">
    <property type="entry name" value="major_cap_HK97"/>
    <property type="match status" value="1"/>
</dbReference>
<protein>
    <submittedName>
        <fullName evidence="5">Phage major capsid protein</fullName>
    </submittedName>
</protein>
<dbReference type="SUPFAM" id="SSF56563">
    <property type="entry name" value="Major capsid protein gp5"/>
    <property type="match status" value="1"/>
</dbReference>
<evidence type="ECO:0000256" key="1">
    <source>
        <dbReference type="ARBA" id="ARBA00004328"/>
    </source>
</evidence>
<dbReference type="EMBL" id="JAWJBA010000001">
    <property type="protein sequence ID" value="MDV2683873.1"/>
    <property type="molecule type" value="Genomic_DNA"/>
</dbReference>
<dbReference type="EMBL" id="JAWJBA010000001">
    <property type="protein sequence ID" value="MDV2683807.1"/>
    <property type="molecule type" value="Genomic_DNA"/>
</dbReference>
<reference evidence="5 6" key="1">
    <citation type="submission" date="2023-10" db="EMBL/GenBank/DDBJ databases">
        <title>Screening of Alkalihalobacillus lindianensis BZ-TG-R113 and Its Alleviation of Salt Stress on Rapeseed Growth.</title>
        <authorList>
            <person name="Zhao B."/>
            <person name="Guo T."/>
        </authorList>
    </citation>
    <scope>NUCLEOTIDE SEQUENCE [LARGE SCALE GENOMIC DNA]</scope>
    <source>
        <strain evidence="5 6">BZ-TG-R113</strain>
    </source>
</reference>
<proteinExistence type="predicted"/>
<evidence type="ECO:0000313" key="4">
    <source>
        <dbReference type="EMBL" id="MDV2683807.1"/>
    </source>
</evidence>
<evidence type="ECO:0000259" key="3">
    <source>
        <dbReference type="Pfam" id="PF05065"/>
    </source>
</evidence>
<accession>A0ABU3X7K6</accession>
<comment type="subcellular location">
    <subcellularLocation>
        <location evidence="1">Virion</location>
    </subcellularLocation>
</comment>
<dbReference type="InterPro" id="IPR024455">
    <property type="entry name" value="Phage_capsid"/>
</dbReference>
<evidence type="ECO:0000313" key="6">
    <source>
        <dbReference type="Proteomes" id="UP001287282"/>
    </source>
</evidence>